<sequence length="471" mass="52044">MNSGTNYFGHTLMSRREMLQKSSAGFGSLALAALLGSDSQAAQQKLVQKPHFTPKAKRVIFLFMHGGPSHMDTFDYKPQLQKDSGKPLPFDKPRVFSATTGNLLGSPWKFKQHGESGAWVSEVFPHVAGCVDDLCIINSMYGSNSRHGGALLQLHTGSDTFVRPSMGSWITYGLGSENQDLPGFITVCPTLTHGGVNAYSSSFLPADYQGTPIGNASIPADRALIPFISNKSGIPLSIQRKELNYLQQMNREQLAKSGPDDALEGRINSFELAYRMQTAAPELQDISDESETTQKMYGLDNDVTKNFGRQCLMARRFAERGVRFVQITHSYKWDQHSGLKTALPRNAMEVDQPIAALLKDLKSRGLLEDTLVLWGGEFGRTPVSQGDDGRDHNPQGYTMWMAGGGVKAGLQYGATDDYGYYAVKNKVHIHDLHATILHLLGLDHKKLTYQFAGRDFRLTDVHGEVMYDLFA</sequence>
<name>A0A517WXD5_9PLAN</name>
<dbReference type="InterPro" id="IPR010869">
    <property type="entry name" value="DUF1501"/>
</dbReference>
<dbReference type="OrthoDB" id="127333at2"/>
<organism evidence="1 2">
    <name type="scientific">Gimesia aquarii</name>
    <dbReference type="NCBI Taxonomy" id="2527964"/>
    <lineage>
        <taxon>Bacteria</taxon>
        <taxon>Pseudomonadati</taxon>
        <taxon>Planctomycetota</taxon>
        <taxon>Planctomycetia</taxon>
        <taxon>Planctomycetales</taxon>
        <taxon>Planctomycetaceae</taxon>
        <taxon>Gimesia</taxon>
    </lineage>
</organism>
<dbReference type="PANTHER" id="PTHR43737:SF1">
    <property type="entry name" value="DUF1501 DOMAIN-CONTAINING PROTEIN"/>
    <property type="match status" value="1"/>
</dbReference>
<dbReference type="Pfam" id="PF07394">
    <property type="entry name" value="DUF1501"/>
    <property type="match status" value="1"/>
</dbReference>
<gene>
    <name evidence="1" type="ORF">V202x_33280</name>
</gene>
<dbReference type="RefSeq" id="WP_145176951.1">
    <property type="nucleotide sequence ID" value="NZ_CP037422.1"/>
</dbReference>
<protein>
    <recommendedName>
        <fullName evidence="3">Sulfatase</fullName>
    </recommendedName>
</protein>
<proteinExistence type="predicted"/>
<dbReference type="InterPro" id="IPR006311">
    <property type="entry name" value="TAT_signal"/>
</dbReference>
<dbReference type="SUPFAM" id="SSF53649">
    <property type="entry name" value="Alkaline phosphatase-like"/>
    <property type="match status" value="1"/>
</dbReference>
<reference evidence="1 2" key="1">
    <citation type="submission" date="2019-03" db="EMBL/GenBank/DDBJ databases">
        <title>Deep-cultivation of Planctomycetes and their phenomic and genomic characterization uncovers novel biology.</title>
        <authorList>
            <person name="Wiegand S."/>
            <person name="Jogler M."/>
            <person name="Boedeker C."/>
            <person name="Pinto D."/>
            <person name="Vollmers J."/>
            <person name="Rivas-Marin E."/>
            <person name="Kohn T."/>
            <person name="Peeters S.H."/>
            <person name="Heuer A."/>
            <person name="Rast P."/>
            <person name="Oberbeckmann S."/>
            <person name="Bunk B."/>
            <person name="Jeske O."/>
            <person name="Meyerdierks A."/>
            <person name="Storesund J.E."/>
            <person name="Kallscheuer N."/>
            <person name="Luecker S."/>
            <person name="Lage O.M."/>
            <person name="Pohl T."/>
            <person name="Merkel B.J."/>
            <person name="Hornburger P."/>
            <person name="Mueller R.-W."/>
            <person name="Bruemmer F."/>
            <person name="Labrenz M."/>
            <person name="Spormann A.M."/>
            <person name="Op den Camp H."/>
            <person name="Overmann J."/>
            <person name="Amann R."/>
            <person name="Jetten M.S.M."/>
            <person name="Mascher T."/>
            <person name="Medema M.H."/>
            <person name="Devos D.P."/>
            <person name="Kaster A.-K."/>
            <person name="Ovreas L."/>
            <person name="Rohde M."/>
            <person name="Galperin M.Y."/>
            <person name="Jogler C."/>
        </authorList>
    </citation>
    <scope>NUCLEOTIDE SEQUENCE [LARGE SCALE GENOMIC DNA]</scope>
    <source>
        <strain evidence="1 2">V202</strain>
    </source>
</reference>
<dbReference type="AlphaFoldDB" id="A0A517WXD5"/>
<accession>A0A517WXD5</accession>
<dbReference type="InterPro" id="IPR017850">
    <property type="entry name" value="Alkaline_phosphatase_core_sf"/>
</dbReference>
<evidence type="ECO:0008006" key="3">
    <source>
        <dbReference type="Google" id="ProtNLM"/>
    </source>
</evidence>
<dbReference type="PROSITE" id="PS51318">
    <property type="entry name" value="TAT"/>
    <property type="match status" value="1"/>
</dbReference>
<dbReference type="EMBL" id="CP037422">
    <property type="protein sequence ID" value="QDU09931.1"/>
    <property type="molecule type" value="Genomic_DNA"/>
</dbReference>
<keyword evidence="2" id="KW-1185">Reference proteome</keyword>
<dbReference type="Gene3D" id="3.40.720.10">
    <property type="entry name" value="Alkaline Phosphatase, subunit A"/>
    <property type="match status" value="1"/>
</dbReference>
<dbReference type="Proteomes" id="UP000318384">
    <property type="component" value="Chromosome"/>
</dbReference>
<evidence type="ECO:0000313" key="2">
    <source>
        <dbReference type="Proteomes" id="UP000318384"/>
    </source>
</evidence>
<evidence type="ECO:0000313" key="1">
    <source>
        <dbReference type="EMBL" id="QDU09931.1"/>
    </source>
</evidence>
<dbReference type="PANTHER" id="PTHR43737">
    <property type="entry name" value="BLL7424 PROTEIN"/>
    <property type="match status" value="1"/>
</dbReference>